<evidence type="ECO:0000256" key="1">
    <source>
        <dbReference type="ARBA" id="ARBA00007733"/>
    </source>
</evidence>
<keyword evidence="4" id="KW-0648">Protein biosynthesis</keyword>
<evidence type="ECO:0000256" key="2">
    <source>
        <dbReference type="ARBA" id="ARBA00022540"/>
    </source>
</evidence>
<dbReference type="PATRIC" id="fig|189385.5.peg.95"/>
<keyword evidence="5" id="KW-0342">GTP-binding</keyword>
<evidence type="ECO:0000259" key="6">
    <source>
        <dbReference type="PROSITE" id="PS51722"/>
    </source>
</evidence>
<dbReference type="InterPro" id="IPR000795">
    <property type="entry name" value="T_Tr_GTP-bd_dom"/>
</dbReference>
<dbReference type="EMBL" id="LN998830">
    <property type="protein sequence ID" value="CUX76494.1"/>
    <property type="molecule type" value="Genomic_DNA"/>
</dbReference>
<evidence type="ECO:0000256" key="5">
    <source>
        <dbReference type="ARBA" id="ARBA00023134"/>
    </source>
</evidence>
<gene>
    <name evidence="7" type="primary">infB</name>
    <name evidence="7" type="ORF">PLON_TP00079</name>
</gene>
<keyword evidence="3" id="KW-0547">Nucleotide-binding</keyword>
<evidence type="ECO:0000256" key="3">
    <source>
        <dbReference type="ARBA" id="ARBA00022741"/>
    </source>
</evidence>
<reference evidence="8" key="1">
    <citation type="submission" date="2016-01" db="EMBL/GenBank/DDBJ databases">
        <authorList>
            <person name="Husnik F."/>
        </authorList>
    </citation>
    <scope>NUCLEOTIDE SEQUENCE [LARGE SCALE GENOMIC DNA]</scope>
</reference>
<dbReference type="Proteomes" id="UP000075244">
    <property type="component" value="Chromosome I"/>
</dbReference>
<proteinExistence type="inferred from homology"/>
<name>A0A143WMT0_TREPR</name>
<dbReference type="Gene3D" id="2.40.30.10">
    <property type="entry name" value="Translation factors"/>
    <property type="match status" value="2"/>
</dbReference>
<dbReference type="PANTHER" id="PTHR43381">
    <property type="entry name" value="TRANSLATION INITIATION FACTOR IF-2-RELATED"/>
    <property type="match status" value="1"/>
</dbReference>
<protein>
    <submittedName>
        <fullName evidence="7">Translation initiation factor IF-2</fullName>
    </submittedName>
</protein>
<dbReference type="PROSITE" id="PS51722">
    <property type="entry name" value="G_TR_2"/>
    <property type="match status" value="1"/>
</dbReference>
<dbReference type="NCBIfam" id="TIGR00231">
    <property type="entry name" value="small_GTP"/>
    <property type="match status" value="1"/>
</dbReference>
<dbReference type="GO" id="GO:0003924">
    <property type="term" value="F:GTPase activity"/>
    <property type="evidence" value="ECO:0007669"/>
    <property type="project" value="InterPro"/>
</dbReference>
<dbReference type="GO" id="GO:0003743">
    <property type="term" value="F:translation initiation factor activity"/>
    <property type="evidence" value="ECO:0007669"/>
    <property type="project" value="UniProtKB-KW"/>
</dbReference>
<dbReference type="InterPro" id="IPR015760">
    <property type="entry name" value="TIF_IF2"/>
</dbReference>
<comment type="similarity">
    <text evidence="1">Belongs to the TRAFAC class translation factor GTPase superfamily. Classic translation factor GTPase family. IF-2 subfamily.</text>
</comment>
<sequence length="551" mass="58539">MQQPNGVGTQSGRCQTPPSGQYCGLRRTFSLRAEELVHMPARTHTVSIEPRYWAGAPAGVASIARRPAVVAFAGHVDHGKTTLMSALAGAGTARSEAGGITQNVCAYDTTAHGDKFVLVDTPGHSAFAPSSRRGIALADIVVLVVAADSEPDERSVHAVLAAAGRDRQLVVAITKADRDAARTGARRVLRRCEALISAGKARVRPRFVCLSAQSGEGMPEMLQALRSASGNLRLLTVRRAPGHGVILDATVSGRAGVEVTMLVQMGELSIGDRLTIRGSCCCMRSLTSPSGYPVDRALPYSVVVAQCMARAPIPGQRFMSTSRKPGRQQVYRATYRWHRTPNASATRYAISQRDRYVVRARNHALLGAALRVIRSVPAHPPAPMVVRAGLGPACPSDAAIAAATGAVIITIGMAEQSKRPSCDTFTQRFCTVYELRSALIARSALHNVRLTSPVCRAGVVRLFGHAVRGAILGCRVLYGTLRAACHASILRSGAEVGRCEIGSLRLFREDVMEVQCGAECGVCAQGIRPTSLELSVGDELVVQNSNGDART</sequence>
<dbReference type="Pfam" id="PF00009">
    <property type="entry name" value="GTP_EFTU"/>
    <property type="match status" value="1"/>
</dbReference>
<evidence type="ECO:0000256" key="4">
    <source>
        <dbReference type="ARBA" id="ARBA00022917"/>
    </source>
</evidence>
<accession>A0A143WMT0</accession>
<evidence type="ECO:0000313" key="7">
    <source>
        <dbReference type="EMBL" id="CUX76494.1"/>
    </source>
</evidence>
<dbReference type="GO" id="GO:0005525">
    <property type="term" value="F:GTP binding"/>
    <property type="evidence" value="ECO:0007669"/>
    <property type="project" value="UniProtKB-KW"/>
</dbReference>
<dbReference type="InterPro" id="IPR027417">
    <property type="entry name" value="P-loop_NTPase"/>
</dbReference>
<keyword evidence="2 7" id="KW-0396">Initiation factor</keyword>
<evidence type="ECO:0000313" key="8">
    <source>
        <dbReference type="Proteomes" id="UP000075244"/>
    </source>
</evidence>
<dbReference type="Gene3D" id="3.40.50.300">
    <property type="entry name" value="P-loop containing nucleotide triphosphate hydrolases"/>
    <property type="match status" value="1"/>
</dbReference>
<dbReference type="PANTHER" id="PTHR43381:SF20">
    <property type="entry name" value="TRANSLATION INITIATION FACTOR IF-2, MITOCHONDRIAL"/>
    <property type="match status" value="1"/>
</dbReference>
<dbReference type="AlphaFoldDB" id="A0A143WMT0"/>
<feature type="domain" description="Tr-type G" evidence="6">
    <location>
        <begin position="65"/>
        <end position="233"/>
    </location>
</feature>
<dbReference type="SUPFAM" id="SSF52540">
    <property type="entry name" value="P-loop containing nucleoside triphosphate hydrolases"/>
    <property type="match status" value="1"/>
</dbReference>
<dbReference type="InterPro" id="IPR009000">
    <property type="entry name" value="Transl_B-barrel_sf"/>
</dbReference>
<dbReference type="GO" id="GO:0005737">
    <property type="term" value="C:cytoplasm"/>
    <property type="evidence" value="ECO:0007669"/>
    <property type="project" value="TreeGrafter"/>
</dbReference>
<dbReference type="SUPFAM" id="SSF50447">
    <property type="entry name" value="Translation proteins"/>
    <property type="match status" value="1"/>
</dbReference>
<dbReference type="InterPro" id="IPR005225">
    <property type="entry name" value="Small_GTP-bd"/>
</dbReference>
<keyword evidence="8" id="KW-1185">Reference proteome</keyword>
<organism evidence="7 8">
    <name type="scientific">Tremblaya princeps</name>
    <dbReference type="NCBI Taxonomy" id="189385"/>
    <lineage>
        <taxon>Bacteria</taxon>
        <taxon>Pseudomonadati</taxon>
        <taxon>Pseudomonadota</taxon>
        <taxon>Betaproteobacteria</taxon>
        <taxon>Candidatus Tremblayella</taxon>
    </lineage>
</organism>